<evidence type="ECO:0000313" key="3">
    <source>
        <dbReference type="Proteomes" id="UP000236291"/>
    </source>
</evidence>
<sequence length="48" mass="5283">MDSGSVCPFNPSYTHSIMRKDGFTVSEECSEDGDSEDDYASIQTPAFQ</sequence>
<feature type="region of interest" description="Disordered" evidence="1">
    <location>
        <begin position="26"/>
        <end position="48"/>
    </location>
</feature>
<proteinExistence type="predicted"/>
<dbReference type="EMBL" id="ASHM01152338">
    <property type="protein sequence ID" value="PNX63078.1"/>
    <property type="molecule type" value="Genomic_DNA"/>
</dbReference>
<dbReference type="Proteomes" id="UP000236291">
    <property type="component" value="Unassembled WGS sequence"/>
</dbReference>
<comment type="caution">
    <text evidence="2">The sequence shown here is derived from an EMBL/GenBank/DDBJ whole genome shotgun (WGS) entry which is preliminary data.</text>
</comment>
<gene>
    <name evidence="2" type="ORF">L195_g061444</name>
</gene>
<feature type="non-terminal residue" evidence="2">
    <location>
        <position position="48"/>
    </location>
</feature>
<reference evidence="2 3" key="2">
    <citation type="journal article" date="2017" name="Front. Plant Sci.">
        <title>Gene Classification and Mining of Molecular Markers Useful in Red Clover (Trifolium pratense) Breeding.</title>
        <authorList>
            <person name="Istvanek J."/>
            <person name="Dluhosova J."/>
            <person name="Dluhos P."/>
            <person name="Patkova L."/>
            <person name="Nedelnik J."/>
            <person name="Repkova J."/>
        </authorList>
    </citation>
    <scope>NUCLEOTIDE SEQUENCE [LARGE SCALE GENOMIC DNA]</scope>
    <source>
        <strain evidence="3">cv. Tatra</strain>
        <tissue evidence="2">Young leaves</tissue>
    </source>
</reference>
<organism evidence="2 3">
    <name type="scientific">Trifolium pratense</name>
    <name type="common">Red clover</name>
    <dbReference type="NCBI Taxonomy" id="57577"/>
    <lineage>
        <taxon>Eukaryota</taxon>
        <taxon>Viridiplantae</taxon>
        <taxon>Streptophyta</taxon>
        <taxon>Embryophyta</taxon>
        <taxon>Tracheophyta</taxon>
        <taxon>Spermatophyta</taxon>
        <taxon>Magnoliopsida</taxon>
        <taxon>eudicotyledons</taxon>
        <taxon>Gunneridae</taxon>
        <taxon>Pentapetalae</taxon>
        <taxon>rosids</taxon>
        <taxon>fabids</taxon>
        <taxon>Fabales</taxon>
        <taxon>Fabaceae</taxon>
        <taxon>Papilionoideae</taxon>
        <taxon>50 kb inversion clade</taxon>
        <taxon>NPAAA clade</taxon>
        <taxon>Hologalegina</taxon>
        <taxon>IRL clade</taxon>
        <taxon>Trifolieae</taxon>
        <taxon>Trifolium</taxon>
    </lineage>
</organism>
<evidence type="ECO:0000256" key="1">
    <source>
        <dbReference type="SAM" id="MobiDB-lite"/>
    </source>
</evidence>
<reference evidence="2 3" key="1">
    <citation type="journal article" date="2014" name="Am. J. Bot.">
        <title>Genome assembly and annotation for red clover (Trifolium pratense; Fabaceae).</title>
        <authorList>
            <person name="Istvanek J."/>
            <person name="Jaros M."/>
            <person name="Krenek A."/>
            <person name="Repkova J."/>
        </authorList>
    </citation>
    <scope>NUCLEOTIDE SEQUENCE [LARGE SCALE GENOMIC DNA]</scope>
    <source>
        <strain evidence="3">cv. Tatra</strain>
        <tissue evidence="2">Young leaves</tissue>
    </source>
</reference>
<feature type="compositionally biased region" description="Acidic residues" evidence="1">
    <location>
        <begin position="28"/>
        <end position="39"/>
    </location>
</feature>
<protein>
    <submittedName>
        <fullName evidence="2">Uncharacterized protein</fullName>
    </submittedName>
</protein>
<dbReference type="AlphaFoldDB" id="A0A2K3K9Y6"/>
<name>A0A2K3K9Y6_TRIPR</name>
<evidence type="ECO:0000313" key="2">
    <source>
        <dbReference type="EMBL" id="PNX63078.1"/>
    </source>
</evidence>
<accession>A0A2K3K9Y6</accession>